<dbReference type="InterPro" id="IPR014016">
    <property type="entry name" value="UvrD-like_ATP-bd"/>
</dbReference>
<dbReference type="InterPro" id="IPR014017">
    <property type="entry name" value="DNA_helicase_UvrD-like_C"/>
</dbReference>
<comment type="catalytic activity">
    <reaction evidence="6">
        <text>Couples ATP hydrolysis with the unwinding of duplex DNA by translocating in the 3'-5' direction.</text>
        <dbReference type="EC" id="5.6.2.4"/>
    </reaction>
</comment>
<evidence type="ECO:0000256" key="6">
    <source>
        <dbReference type="ARBA" id="ARBA00034617"/>
    </source>
</evidence>
<keyword evidence="3 9" id="KW-0347">Helicase</keyword>
<organism evidence="11 12">
    <name type="scientific">Actinomadura rugatobispora</name>
    <dbReference type="NCBI Taxonomy" id="1994"/>
    <lineage>
        <taxon>Bacteria</taxon>
        <taxon>Bacillati</taxon>
        <taxon>Actinomycetota</taxon>
        <taxon>Actinomycetes</taxon>
        <taxon>Streptosporangiales</taxon>
        <taxon>Thermomonosporaceae</taxon>
        <taxon>Actinomadura</taxon>
    </lineage>
</organism>
<dbReference type="Pfam" id="PF00580">
    <property type="entry name" value="UvrD-helicase"/>
    <property type="match status" value="1"/>
</dbReference>
<keyword evidence="2 9" id="KW-0378">Hydrolase</keyword>
<feature type="binding site" evidence="9">
    <location>
        <begin position="266"/>
        <end position="273"/>
    </location>
    <ligand>
        <name>ATP</name>
        <dbReference type="ChEBI" id="CHEBI:30616"/>
    </ligand>
</feature>
<dbReference type="EC" id="5.6.2.4" evidence="7"/>
<accession>A0ABW1ADI9</accession>
<name>A0ABW1ADI9_9ACTN</name>
<evidence type="ECO:0000313" key="11">
    <source>
        <dbReference type="EMBL" id="MFC5752602.1"/>
    </source>
</evidence>
<dbReference type="RefSeq" id="WP_378288750.1">
    <property type="nucleotide sequence ID" value="NZ_JBHSON010000091.1"/>
</dbReference>
<dbReference type="PANTHER" id="PTHR11070">
    <property type="entry name" value="UVRD / RECB / PCRA DNA HELICASE FAMILY MEMBER"/>
    <property type="match status" value="1"/>
</dbReference>
<reference evidence="12" key="1">
    <citation type="journal article" date="2019" name="Int. J. Syst. Evol. Microbiol.">
        <title>The Global Catalogue of Microorganisms (GCM) 10K type strain sequencing project: providing services to taxonomists for standard genome sequencing and annotation.</title>
        <authorList>
            <consortium name="The Broad Institute Genomics Platform"/>
            <consortium name="The Broad Institute Genome Sequencing Center for Infectious Disease"/>
            <person name="Wu L."/>
            <person name="Ma J."/>
        </authorList>
    </citation>
    <scope>NUCLEOTIDE SEQUENCE [LARGE SCALE GENOMIC DNA]</scope>
    <source>
        <strain evidence="12">KCTC 42087</strain>
    </source>
</reference>
<evidence type="ECO:0000256" key="5">
    <source>
        <dbReference type="ARBA" id="ARBA00023235"/>
    </source>
</evidence>
<comment type="caution">
    <text evidence="11">The sequence shown here is derived from an EMBL/GenBank/DDBJ whole genome shotgun (WGS) entry which is preliminary data.</text>
</comment>
<sequence length="699" mass="77507">MARLAIAKSFLTGYANLDKKVRKAVDAAIDKFEEHTFAGLHLEKIQGARDPRVRTIKIDDGRRGVVLKPETGDVYCLLAVLEHDAAYKYATGRKFSVNHRLGLLEVRDARALDTLRPALGAVAETTDERLFADFSNADLIGLGLDAEVLPIIRLVTNDDHLGALETMLPEPQFLALLALADGMTLQEAWEEVCRLLPDSEPPAEVDTADLVTAMERTPSEIAFVSGSDELASILENPFALWRLFLHPAQRKLAYRPSYTGSAQVTGGAGTGKTVTALHRARYLAARSERVLVTTFTTTLAEALGRQLDLLIEEPDVRKRVEVINADKLAYRTVKEEADAYPRIIGEAELQALWHRAADQSNAPFSPAFLHREWEQVVLAQGLTSKAAYLACDRRGRGRQLNPAQREQAWAAIARFQETLGRTRQATYLQLADRAAEIFKRRPDLRYRHIVVDEAQDLHPSRWRMLRAAVDSGPDDLFIVGDPHQRIYDNRVSLKRLEIKVAGRSHRLKLSYRTTAEILTWAVRTLGIEPVAGLDDEPATLAGFRSSLHGRRPVVRACPDEKTELDDLVDQVRAWLEAGIEPHAIGIAARFNPVAGRAEQALRDAGIATISLAASGSAPECVRIGSMHRMKGLEFRCVAVIGVNDVACPAPRALTDEAEDPIARRQDLQRERCLLFVACTRARDALYVSYSGNRSSFLPL</sequence>
<evidence type="ECO:0000256" key="4">
    <source>
        <dbReference type="ARBA" id="ARBA00022840"/>
    </source>
</evidence>
<keyword evidence="4 9" id="KW-0067">ATP-binding</keyword>
<dbReference type="Proteomes" id="UP001596074">
    <property type="component" value="Unassembled WGS sequence"/>
</dbReference>
<evidence type="ECO:0000313" key="12">
    <source>
        <dbReference type="Proteomes" id="UP001596074"/>
    </source>
</evidence>
<keyword evidence="1 9" id="KW-0547">Nucleotide-binding</keyword>
<evidence type="ECO:0000256" key="2">
    <source>
        <dbReference type="ARBA" id="ARBA00022801"/>
    </source>
</evidence>
<dbReference type="InterPro" id="IPR000212">
    <property type="entry name" value="DNA_helicase_UvrD/REP"/>
</dbReference>
<dbReference type="EMBL" id="JBHSON010000091">
    <property type="protein sequence ID" value="MFC5752602.1"/>
    <property type="molecule type" value="Genomic_DNA"/>
</dbReference>
<dbReference type="Gene3D" id="3.40.50.300">
    <property type="entry name" value="P-loop containing nucleotide triphosphate hydrolases"/>
    <property type="match status" value="2"/>
</dbReference>
<dbReference type="SUPFAM" id="SSF52540">
    <property type="entry name" value="P-loop containing nucleoside triphosphate hydrolases"/>
    <property type="match status" value="1"/>
</dbReference>
<gene>
    <name evidence="11" type="ORF">ACFPZN_43910</name>
</gene>
<evidence type="ECO:0000256" key="1">
    <source>
        <dbReference type="ARBA" id="ARBA00022741"/>
    </source>
</evidence>
<protein>
    <recommendedName>
        <fullName evidence="7">DNA 3'-5' helicase</fullName>
        <ecNumber evidence="7">5.6.2.4</ecNumber>
    </recommendedName>
</protein>
<keyword evidence="5" id="KW-0413">Isomerase</keyword>
<evidence type="ECO:0000259" key="10">
    <source>
        <dbReference type="PROSITE" id="PS51198"/>
    </source>
</evidence>
<comment type="catalytic activity">
    <reaction evidence="8">
        <text>ATP + H2O = ADP + phosphate + H(+)</text>
        <dbReference type="Rhea" id="RHEA:13065"/>
        <dbReference type="ChEBI" id="CHEBI:15377"/>
        <dbReference type="ChEBI" id="CHEBI:15378"/>
        <dbReference type="ChEBI" id="CHEBI:30616"/>
        <dbReference type="ChEBI" id="CHEBI:43474"/>
        <dbReference type="ChEBI" id="CHEBI:456216"/>
        <dbReference type="EC" id="5.6.2.4"/>
    </reaction>
</comment>
<feature type="domain" description="UvrD-like helicase ATP-binding" evidence="10">
    <location>
        <begin position="245"/>
        <end position="525"/>
    </location>
</feature>
<dbReference type="Pfam" id="PF13361">
    <property type="entry name" value="UvrD_C"/>
    <property type="match status" value="1"/>
</dbReference>
<dbReference type="PANTHER" id="PTHR11070:SF45">
    <property type="entry name" value="DNA 3'-5' HELICASE"/>
    <property type="match status" value="1"/>
</dbReference>
<dbReference type="InterPro" id="IPR027417">
    <property type="entry name" value="P-loop_NTPase"/>
</dbReference>
<keyword evidence="12" id="KW-1185">Reference proteome</keyword>
<evidence type="ECO:0000256" key="3">
    <source>
        <dbReference type="ARBA" id="ARBA00022806"/>
    </source>
</evidence>
<proteinExistence type="predicted"/>
<evidence type="ECO:0000256" key="7">
    <source>
        <dbReference type="ARBA" id="ARBA00034808"/>
    </source>
</evidence>
<dbReference type="PROSITE" id="PS51198">
    <property type="entry name" value="UVRD_HELICASE_ATP_BIND"/>
    <property type="match status" value="1"/>
</dbReference>
<evidence type="ECO:0000256" key="9">
    <source>
        <dbReference type="PROSITE-ProRule" id="PRU00560"/>
    </source>
</evidence>
<evidence type="ECO:0000256" key="8">
    <source>
        <dbReference type="ARBA" id="ARBA00048988"/>
    </source>
</evidence>